<evidence type="ECO:0000313" key="2">
    <source>
        <dbReference type="Proteomes" id="UP001060085"/>
    </source>
</evidence>
<organism evidence="1 2">
    <name type="scientific">Catharanthus roseus</name>
    <name type="common">Madagascar periwinkle</name>
    <name type="synonym">Vinca rosea</name>
    <dbReference type="NCBI Taxonomy" id="4058"/>
    <lineage>
        <taxon>Eukaryota</taxon>
        <taxon>Viridiplantae</taxon>
        <taxon>Streptophyta</taxon>
        <taxon>Embryophyta</taxon>
        <taxon>Tracheophyta</taxon>
        <taxon>Spermatophyta</taxon>
        <taxon>Magnoliopsida</taxon>
        <taxon>eudicotyledons</taxon>
        <taxon>Gunneridae</taxon>
        <taxon>Pentapetalae</taxon>
        <taxon>asterids</taxon>
        <taxon>lamiids</taxon>
        <taxon>Gentianales</taxon>
        <taxon>Apocynaceae</taxon>
        <taxon>Rauvolfioideae</taxon>
        <taxon>Vinceae</taxon>
        <taxon>Catharanthinae</taxon>
        <taxon>Catharanthus</taxon>
    </lineage>
</organism>
<dbReference type="EMBL" id="CM044706">
    <property type="protein sequence ID" value="KAI5658772.1"/>
    <property type="molecule type" value="Genomic_DNA"/>
</dbReference>
<gene>
    <name evidence="1" type="ORF">M9H77_27565</name>
</gene>
<evidence type="ECO:0000313" key="1">
    <source>
        <dbReference type="EMBL" id="KAI5658772.1"/>
    </source>
</evidence>
<name>A0ACC0AFJ5_CATRO</name>
<protein>
    <submittedName>
        <fullName evidence="1">Uncharacterized protein</fullName>
    </submittedName>
</protein>
<proteinExistence type="predicted"/>
<keyword evidence="2" id="KW-1185">Reference proteome</keyword>
<dbReference type="Proteomes" id="UP001060085">
    <property type="component" value="Linkage Group LG06"/>
</dbReference>
<sequence>MRYLLRKFPVSDRKSLFRLVALASAGSGLLYSHYGGDSGTSISVSVPAALCDKLKWPWSNMLEQAPCPAYTPLNDNWKHCIVPLFFSRPAADRSSDIDIKKAAPVGITDGSNHQYSTSDIKKETSGEAGDGPRHSCNCLGRDTIANAAARVGPSVVNLSVPQGFHGMTVGKSIGSGTIIDADGTILTCAHVVVDFQGLRSLSKGKVDVTLQDGRTYEGTVVNADLQSDIAIVKINSKTPLPTAKFGTSSKLRPGDWVVALGCPLTLQNTITAGIVSCVDRKSSDLGLGGMRREYLQTDCAINQGNSGGPLVNVDGEIVGVNIMKVMGADGLGFAVPIDAVCKIIEHFKTKGRVVRPWLGLKMIDLNDMIVAQLKEKDAALPNVTKGVLVPMVTPGSPADRAGFRPGDVVVEFDGKRVGSIKEIIEIMGDKIGKPLRVVVKRAHDKSLTLTVTPEEANPDM</sequence>
<accession>A0ACC0AFJ5</accession>
<comment type="caution">
    <text evidence="1">The sequence shown here is derived from an EMBL/GenBank/DDBJ whole genome shotgun (WGS) entry which is preliminary data.</text>
</comment>
<reference evidence="2" key="1">
    <citation type="journal article" date="2023" name="Nat. Plants">
        <title>Single-cell RNA sequencing provides a high-resolution roadmap for understanding the multicellular compartmentation of specialized metabolism.</title>
        <authorList>
            <person name="Sun S."/>
            <person name="Shen X."/>
            <person name="Li Y."/>
            <person name="Li Y."/>
            <person name="Wang S."/>
            <person name="Li R."/>
            <person name="Zhang H."/>
            <person name="Shen G."/>
            <person name="Guo B."/>
            <person name="Wei J."/>
            <person name="Xu J."/>
            <person name="St-Pierre B."/>
            <person name="Chen S."/>
            <person name="Sun C."/>
        </authorList>
    </citation>
    <scope>NUCLEOTIDE SEQUENCE [LARGE SCALE GENOMIC DNA]</scope>
</reference>